<dbReference type="SUPFAM" id="SSF48452">
    <property type="entry name" value="TPR-like"/>
    <property type="match status" value="2"/>
</dbReference>
<dbReference type="InterPro" id="IPR011990">
    <property type="entry name" value="TPR-like_helical_dom_sf"/>
</dbReference>
<name>A0A919H0A4_9ACTN</name>
<dbReference type="PANTHER" id="PTHR47691:SF3">
    <property type="entry name" value="HTH-TYPE TRANSCRIPTIONAL REGULATOR RV0890C-RELATED"/>
    <property type="match status" value="1"/>
</dbReference>
<dbReference type="OrthoDB" id="3349744at2"/>
<proteinExistence type="predicted"/>
<evidence type="ECO:0008006" key="3">
    <source>
        <dbReference type="Google" id="ProtNLM"/>
    </source>
</evidence>
<dbReference type="InterPro" id="IPR027417">
    <property type="entry name" value="P-loop_NTPase"/>
</dbReference>
<dbReference type="Pfam" id="PF13424">
    <property type="entry name" value="TPR_12"/>
    <property type="match status" value="2"/>
</dbReference>
<dbReference type="GO" id="GO:0043531">
    <property type="term" value="F:ADP binding"/>
    <property type="evidence" value="ECO:0007669"/>
    <property type="project" value="InterPro"/>
</dbReference>
<evidence type="ECO:0000313" key="2">
    <source>
        <dbReference type="Proteomes" id="UP000600026"/>
    </source>
</evidence>
<dbReference type="InterPro" id="IPR019734">
    <property type="entry name" value="TPR_rpt"/>
</dbReference>
<dbReference type="Gene3D" id="3.40.50.300">
    <property type="entry name" value="P-loop containing nucleotide triphosphate hydrolases"/>
    <property type="match status" value="1"/>
</dbReference>
<sequence>MGVEQQAEASGGSQITQIAGNQYVYEPGAGPAPQALLGLPDAPAALVGRDGPARELADLLAEGGSPVAVVAGLAGVGKSALAVATAHRAVELGWFADRVFFLSLRGYAPDGGVSSPQAVQELLGRLGIRDTDLPSSPQGQVALYQGRLAAYARAGQRVLIVADDAGTVAQVRDLVPAGDTHRLLITSRHRLVAPGFPAMLVALDELEAQPAVQLLTGALLRTWPKDPRPAREPAALAAVAEACGRLPLALTVAGALLAGDPGLAAQELADQLADTRTRLEALTFDEGDGGVPVGVRAAFELSYKRLPADQARIFRLLTVNPGPDCSTPYAQLVTGQAVGLRSRLAALVRASLLTEQPIGSGRWRMHDLVRLYARECGEACAQEDGREAAVKALLVNLVSEAKRAHQALGMSGRAPVGPGLPPVAETLRWLDAERALLVAAVDLAAAEGLPEIATRLGQLLMPYLQLYGHAEEAVAVARRLLDVARQTGSREDVGVGLYDLALVLVHGHEQEEATEKATEALVVFREVPLPMGEGKALNLLGGLHRDGHRFGEALEAYEGAREILSELGIAHALGATLTGLGEVYEKLGRTGEAVTVYREAAQFLRESNDPHREASAREFLADALWKEGHRQEALVVREEVLARVRQLGNRKREGWALNGLARLLHGDGRLQEARARNEEALTVFVAEGDRHGEGGTLHNLAQIDREEGRLEEALAAQERACALLAGVAGPVHEALAATGYGELLALLDRPAEAAEAWDRAAALYASTGDTEEAARWRSRAAWLRA</sequence>
<evidence type="ECO:0000313" key="1">
    <source>
        <dbReference type="EMBL" id="GHI88152.1"/>
    </source>
</evidence>
<accession>A0A919H0A4</accession>
<dbReference type="PRINTS" id="PR00364">
    <property type="entry name" value="DISEASERSIST"/>
</dbReference>
<dbReference type="PANTHER" id="PTHR47691">
    <property type="entry name" value="REGULATOR-RELATED"/>
    <property type="match status" value="1"/>
</dbReference>
<reference evidence="1" key="1">
    <citation type="submission" date="2020-09" db="EMBL/GenBank/DDBJ databases">
        <title>Whole genome shotgun sequence of Streptomyces xanthophaeus NBRC 12829.</title>
        <authorList>
            <person name="Komaki H."/>
            <person name="Tamura T."/>
        </authorList>
    </citation>
    <scope>NUCLEOTIDE SEQUENCE</scope>
    <source>
        <strain evidence="1">NBRC 12829</strain>
    </source>
</reference>
<dbReference type="RefSeq" id="WP_051902475.1">
    <property type="nucleotide sequence ID" value="NZ_BNEE01000006.1"/>
</dbReference>
<dbReference type="AlphaFoldDB" id="A0A919H0A4"/>
<dbReference type="SMART" id="SM00028">
    <property type="entry name" value="TPR"/>
    <property type="match status" value="6"/>
</dbReference>
<dbReference type="Pfam" id="PF13374">
    <property type="entry name" value="TPR_10"/>
    <property type="match status" value="1"/>
</dbReference>
<gene>
    <name evidence="1" type="ORF">Sxan_55160</name>
</gene>
<organism evidence="1 2">
    <name type="scientific">Streptomyces xanthophaeus</name>
    <dbReference type="NCBI Taxonomy" id="67385"/>
    <lineage>
        <taxon>Bacteria</taxon>
        <taxon>Bacillati</taxon>
        <taxon>Actinomycetota</taxon>
        <taxon>Actinomycetes</taxon>
        <taxon>Kitasatosporales</taxon>
        <taxon>Streptomycetaceae</taxon>
        <taxon>Streptomyces</taxon>
    </lineage>
</organism>
<comment type="caution">
    <text evidence="1">The sequence shown here is derived from an EMBL/GenBank/DDBJ whole genome shotgun (WGS) entry which is preliminary data.</text>
</comment>
<dbReference type="Proteomes" id="UP000600026">
    <property type="component" value="Unassembled WGS sequence"/>
</dbReference>
<protein>
    <recommendedName>
        <fullName evidence="3">Tetratricopeptide repeat protein</fullName>
    </recommendedName>
</protein>
<keyword evidence="2" id="KW-1185">Reference proteome</keyword>
<dbReference type="EMBL" id="BNEE01000006">
    <property type="protein sequence ID" value="GHI88152.1"/>
    <property type="molecule type" value="Genomic_DNA"/>
</dbReference>
<dbReference type="SUPFAM" id="SSF52540">
    <property type="entry name" value="P-loop containing nucleoside triphosphate hydrolases"/>
    <property type="match status" value="1"/>
</dbReference>
<dbReference type="Gene3D" id="1.25.40.10">
    <property type="entry name" value="Tetratricopeptide repeat domain"/>
    <property type="match status" value="2"/>
</dbReference>